<dbReference type="Proteomes" id="UP000683925">
    <property type="component" value="Unassembled WGS sequence"/>
</dbReference>
<sequence length="301" mass="35144">MHQNFYNGSQVKHEGEYKDGKEFGRWDTFLKNKIIGGGQYDKDGLKVGNWIELSDNFFEYYNFGSSRYCQVSYKGEYIKGKKNGRWDSYDKKKLIGGGVYNQDGLKDSNWIDLHDDYWQFCQVTYLGEYQNGIKQKQWKSNYYSNQIGGGNYDEFGQKQGRWIDLHDNFHNGCQVTLVGEYLNNKKVGQWDALYMESNLKEVRKIGGGIYDKNETKIGFWMDLHEYFCDTLQIIISGQYKNGIKIGKVDIEYKKQYENESKKIGGGILDENGLKDGQWIEPSNQFCLQINQVIVNIFKLLI</sequence>
<organism evidence="1 2">
    <name type="scientific">Paramecium octaurelia</name>
    <dbReference type="NCBI Taxonomy" id="43137"/>
    <lineage>
        <taxon>Eukaryota</taxon>
        <taxon>Sar</taxon>
        <taxon>Alveolata</taxon>
        <taxon>Ciliophora</taxon>
        <taxon>Intramacronucleata</taxon>
        <taxon>Oligohymenophorea</taxon>
        <taxon>Peniculida</taxon>
        <taxon>Parameciidae</taxon>
        <taxon>Paramecium</taxon>
    </lineage>
</organism>
<protein>
    <submittedName>
        <fullName evidence="1">Uncharacterized protein</fullName>
    </submittedName>
</protein>
<dbReference type="AlphaFoldDB" id="A0A8S1XBS2"/>
<evidence type="ECO:0000313" key="2">
    <source>
        <dbReference type="Proteomes" id="UP000683925"/>
    </source>
</evidence>
<gene>
    <name evidence="1" type="ORF">POCTA_138.1.T1160188</name>
</gene>
<comment type="caution">
    <text evidence="1">The sequence shown here is derived from an EMBL/GenBank/DDBJ whole genome shotgun (WGS) entry which is preliminary data.</text>
</comment>
<dbReference type="OrthoDB" id="298777at2759"/>
<keyword evidence="2" id="KW-1185">Reference proteome</keyword>
<dbReference type="PANTHER" id="PTHR33706">
    <property type="entry name" value="MORN VARIANT REPEAT PROTEIN"/>
    <property type="match status" value="1"/>
</dbReference>
<accession>A0A8S1XBS2</accession>
<reference evidence="1" key="1">
    <citation type="submission" date="2021-01" db="EMBL/GenBank/DDBJ databases">
        <authorList>
            <consortium name="Genoscope - CEA"/>
            <person name="William W."/>
        </authorList>
    </citation>
    <scope>NUCLEOTIDE SEQUENCE</scope>
</reference>
<proteinExistence type="predicted"/>
<dbReference type="PANTHER" id="PTHR33706:SF1">
    <property type="entry name" value="TPR REPEAT PROTEIN"/>
    <property type="match status" value="1"/>
</dbReference>
<name>A0A8S1XBS2_PAROT</name>
<evidence type="ECO:0000313" key="1">
    <source>
        <dbReference type="EMBL" id="CAD8198385.1"/>
    </source>
</evidence>
<dbReference type="OMA" id="FEQNIFT"/>
<dbReference type="EMBL" id="CAJJDP010000116">
    <property type="protein sequence ID" value="CAD8198385.1"/>
    <property type="molecule type" value="Genomic_DNA"/>
</dbReference>